<comment type="caution">
    <text evidence="2">The sequence shown here is derived from an EMBL/GenBank/DDBJ whole genome shotgun (WGS) entry which is preliminary data.</text>
</comment>
<dbReference type="InterPro" id="IPR049760">
    <property type="entry name" value="DD_EFCAB10"/>
</dbReference>
<reference evidence="2" key="1">
    <citation type="submission" date="2021-05" db="EMBL/GenBank/DDBJ databases">
        <authorList>
            <person name="Tigano A."/>
        </authorList>
    </citation>
    <scope>NUCLEOTIDE SEQUENCE</scope>
</reference>
<evidence type="ECO:0000259" key="1">
    <source>
        <dbReference type="PROSITE" id="PS50222"/>
    </source>
</evidence>
<dbReference type="Proteomes" id="UP000677803">
    <property type="component" value="Unassembled WGS sequence"/>
</dbReference>
<dbReference type="CDD" id="cd22976">
    <property type="entry name" value="DD_EFCAB10"/>
    <property type="match status" value="1"/>
</dbReference>
<organism evidence="2 3">
    <name type="scientific">Menidia menidia</name>
    <name type="common">Atlantic silverside</name>
    <dbReference type="NCBI Taxonomy" id="238744"/>
    <lineage>
        <taxon>Eukaryota</taxon>
        <taxon>Metazoa</taxon>
        <taxon>Chordata</taxon>
        <taxon>Craniata</taxon>
        <taxon>Vertebrata</taxon>
        <taxon>Euteleostomi</taxon>
        <taxon>Actinopterygii</taxon>
        <taxon>Neopterygii</taxon>
        <taxon>Teleostei</taxon>
        <taxon>Neoteleostei</taxon>
        <taxon>Acanthomorphata</taxon>
        <taxon>Ovalentaria</taxon>
        <taxon>Atherinomorphae</taxon>
        <taxon>Atheriniformes</taxon>
        <taxon>Atherinopsidae</taxon>
        <taxon>Menidiinae</taxon>
        <taxon>Menidia</taxon>
    </lineage>
</organism>
<proteinExistence type="predicted"/>
<dbReference type="Pfam" id="PF24548">
    <property type="entry name" value="EF_EFCAB10_C"/>
    <property type="match status" value="1"/>
</dbReference>
<dbReference type="SUPFAM" id="SSF47391">
    <property type="entry name" value="Dimerization-anchoring domain of cAMP-dependent PK regulatory subunit"/>
    <property type="match status" value="1"/>
</dbReference>
<dbReference type="SUPFAM" id="SSF47473">
    <property type="entry name" value="EF-hand"/>
    <property type="match status" value="1"/>
</dbReference>
<dbReference type="PROSITE" id="PS50222">
    <property type="entry name" value="EF_HAND_2"/>
    <property type="match status" value="1"/>
</dbReference>
<dbReference type="PANTHER" id="PTHR21847">
    <property type="entry name" value="EF-HAND CALCIUM-BINDING DOMAIN-CONTAINING PROTEIN 10"/>
    <property type="match status" value="1"/>
</dbReference>
<evidence type="ECO:0000313" key="3">
    <source>
        <dbReference type="Proteomes" id="UP000677803"/>
    </source>
</evidence>
<dbReference type="AlphaFoldDB" id="A0A8S4B9S7"/>
<dbReference type="OrthoDB" id="10260455at2759"/>
<dbReference type="InterPro" id="IPR056587">
    <property type="entry name" value="EF_EFCAB10_C"/>
</dbReference>
<dbReference type="GO" id="GO:0005509">
    <property type="term" value="F:calcium ion binding"/>
    <property type="evidence" value="ECO:0007669"/>
    <property type="project" value="InterPro"/>
</dbReference>
<dbReference type="InterPro" id="IPR039879">
    <property type="entry name" value="EFC10"/>
</dbReference>
<dbReference type="EMBL" id="CAJRST010022223">
    <property type="protein sequence ID" value="CAG5957696.1"/>
    <property type="molecule type" value="Genomic_DNA"/>
</dbReference>
<evidence type="ECO:0000313" key="2">
    <source>
        <dbReference type="EMBL" id="CAG5957696.1"/>
    </source>
</evidence>
<dbReference type="PANTHER" id="PTHR21847:SF1">
    <property type="entry name" value="EF-HAND CALCIUM-BINDING DOMAIN-CONTAINING PROTEIN 10"/>
    <property type="match status" value="1"/>
</dbReference>
<keyword evidence="3" id="KW-1185">Reference proteome</keyword>
<name>A0A8S4B9S7_9TELE</name>
<accession>A0A8S4B9S7</accession>
<dbReference type="InterPro" id="IPR011992">
    <property type="entry name" value="EF-hand-dom_pair"/>
</dbReference>
<sequence length="133" mass="15441">MATQTEKDAADYVEKHKIVELMENLTSMLFYHRPENPREFLMEQLKQLKMSKQSHVKGPNVFNNADLDAVFEILDPANQKYITFAQYKHALRTLGIDNINECPEGVNEDRISHETFKTEAMQGLQRYSATYAQ</sequence>
<feature type="domain" description="EF-hand" evidence="1">
    <location>
        <begin position="62"/>
        <end position="97"/>
    </location>
</feature>
<gene>
    <name evidence="2" type="ORF">MMEN_LOCUS14615</name>
</gene>
<dbReference type="Gene3D" id="1.20.890.10">
    <property type="entry name" value="cAMP-dependent protein kinase regulatory subunit, dimerization-anchoring domain"/>
    <property type="match status" value="1"/>
</dbReference>
<dbReference type="InterPro" id="IPR002048">
    <property type="entry name" value="EF_hand_dom"/>
</dbReference>
<protein>
    <submittedName>
        <fullName evidence="2">(Atlantic silverside) hypothetical protein</fullName>
    </submittedName>
</protein>